<keyword evidence="8" id="KW-1185">Reference proteome</keyword>
<comment type="subcellular location">
    <subcellularLocation>
        <location evidence="1">Membrane</location>
        <topology evidence="1">Multi-pass membrane protein</topology>
    </subcellularLocation>
</comment>
<organism evidence="7 8">
    <name type="scientific">Tistrella arctica</name>
    <dbReference type="NCBI Taxonomy" id="3133430"/>
    <lineage>
        <taxon>Bacteria</taxon>
        <taxon>Pseudomonadati</taxon>
        <taxon>Pseudomonadota</taxon>
        <taxon>Alphaproteobacteria</taxon>
        <taxon>Geminicoccales</taxon>
        <taxon>Geminicoccaceae</taxon>
        <taxon>Tistrella</taxon>
    </lineage>
</organism>
<reference evidence="7 8" key="1">
    <citation type="submission" date="2024-03" db="EMBL/GenBank/DDBJ databases">
        <title>High-quality draft genome sequencing of Tistrella sp. BH-R2-4.</title>
        <authorList>
            <person name="Dong C."/>
        </authorList>
    </citation>
    <scope>NUCLEOTIDE SEQUENCE [LARGE SCALE GENOMIC DNA]</scope>
    <source>
        <strain evidence="7 8">BH-R2-4</strain>
    </source>
</reference>
<dbReference type="InterPro" id="IPR000620">
    <property type="entry name" value="EamA_dom"/>
</dbReference>
<gene>
    <name evidence="7" type="ORF">WG926_12240</name>
</gene>
<feature type="transmembrane region" description="Helical" evidence="5">
    <location>
        <begin position="194"/>
        <end position="214"/>
    </location>
</feature>
<evidence type="ECO:0000256" key="2">
    <source>
        <dbReference type="ARBA" id="ARBA00022692"/>
    </source>
</evidence>
<dbReference type="InterPro" id="IPR050638">
    <property type="entry name" value="AA-Vitamin_Transporters"/>
</dbReference>
<feature type="transmembrane region" description="Helical" evidence="5">
    <location>
        <begin position="259"/>
        <end position="278"/>
    </location>
</feature>
<dbReference type="Pfam" id="PF00892">
    <property type="entry name" value="EamA"/>
    <property type="match status" value="2"/>
</dbReference>
<evidence type="ECO:0000259" key="6">
    <source>
        <dbReference type="Pfam" id="PF00892"/>
    </source>
</evidence>
<dbReference type="Proteomes" id="UP001413721">
    <property type="component" value="Unassembled WGS sequence"/>
</dbReference>
<feature type="transmembrane region" description="Helical" evidence="5">
    <location>
        <begin position="133"/>
        <end position="151"/>
    </location>
</feature>
<proteinExistence type="predicted"/>
<evidence type="ECO:0000256" key="1">
    <source>
        <dbReference type="ARBA" id="ARBA00004141"/>
    </source>
</evidence>
<dbReference type="PANTHER" id="PTHR32322:SF9">
    <property type="entry name" value="AMINO-ACID METABOLITE EFFLUX PUMP-RELATED"/>
    <property type="match status" value="1"/>
</dbReference>
<feature type="transmembrane region" description="Helical" evidence="5">
    <location>
        <begin position="20"/>
        <end position="40"/>
    </location>
</feature>
<feature type="domain" description="EamA" evidence="6">
    <location>
        <begin position="20"/>
        <end position="151"/>
    </location>
</feature>
<keyword evidence="3 5" id="KW-1133">Transmembrane helix</keyword>
<feature type="transmembrane region" description="Helical" evidence="5">
    <location>
        <begin position="80"/>
        <end position="99"/>
    </location>
</feature>
<keyword evidence="4 5" id="KW-0472">Membrane</keyword>
<evidence type="ECO:0000313" key="7">
    <source>
        <dbReference type="EMBL" id="MEN2989075.1"/>
    </source>
</evidence>
<dbReference type="EMBL" id="JBBKTW010000004">
    <property type="protein sequence ID" value="MEN2989075.1"/>
    <property type="molecule type" value="Genomic_DNA"/>
</dbReference>
<evidence type="ECO:0000256" key="3">
    <source>
        <dbReference type="ARBA" id="ARBA00022989"/>
    </source>
</evidence>
<dbReference type="RefSeq" id="WP_345933811.1">
    <property type="nucleotide sequence ID" value="NZ_JBBKTV010000006.1"/>
</dbReference>
<keyword evidence="2 5" id="KW-0812">Transmembrane</keyword>
<dbReference type="SUPFAM" id="SSF103481">
    <property type="entry name" value="Multidrug resistance efflux transporter EmrE"/>
    <property type="match status" value="2"/>
</dbReference>
<feature type="transmembrane region" description="Helical" evidence="5">
    <location>
        <begin position="284"/>
        <end position="305"/>
    </location>
</feature>
<feature type="transmembrane region" description="Helical" evidence="5">
    <location>
        <begin position="46"/>
        <end position="68"/>
    </location>
</feature>
<dbReference type="InterPro" id="IPR037185">
    <property type="entry name" value="EmrE-like"/>
</dbReference>
<accession>A0ABU9YKE7</accession>
<feature type="transmembrane region" description="Helical" evidence="5">
    <location>
        <begin position="163"/>
        <end position="182"/>
    </location>
</feature>
<evidence type="ECO:0000313" key="8">
    <source>
        <dbReference type="Proteomes" id="UP001413721"/>
    </source>
</evidence>
<feature type="transmembrane region" description="Helical" evidence="5">
    <location>
        <begin position="105"/>
        <end position="126"/>
    </location>
</feature>
<evidence type="ECO:0000256" key="5">
    <source>
        <dbReference type="SAM" id="Phobius"/>
    </source>
</evidence>
<name>A0ABU9YKE7_9PROT</name>
<comment type="caution">
    <text evidence="7">The sequence shown here is derived from an EMBL/GenBank/DDBJ whole genome shotgun (WGS) entry which is preliminary data.</text>
</comment>
<evidence type="ECO:0000256" key="4">
    <source>
        <dbReference type="ARBA" id="ARBA00023136"/>
    </source>
</evidence>
<sequence length="313" mass="31843">MSPVSTTPSVSSALDAKAWVLLLTLATLWGGSFLFVGIAVREVGPLTVAALRVSLALPVLGLLALPALRRMRGRDVPIRALIVMGLLNNVLPFALTAWAQTRMTSGMAATVNATTPFLTILVAPLFGLVETRGARRVAGILCGIAGVAIAVRPWDGAAGADPAGVGAGVLAALSYAIAAAYARRSGLGDLTPAIAAFGMVAAAALVLAPAALVVETPLADLAASGHGTWAAICGVALIGTAAAYPVYFRLLALAGPANLLLVTLLMPMIAILAGAVVLGEAVAMLMPLGLSLVAFGLVMVDGRVFKRRHPRHR</sequence>
<feature type="transmembrane region" description="Helical" evidence="5">
    <location>
        <begin position="226"/>
        <end position="247"/>
    </location>
</feature>
<protein>
    <submittedName>
        <fullName evidence="7">DMT family transporter</fullName>
    </submittedName>
</protein>
<dbReference type="PANTHER" id="PTHR32322">
    <property type="entry name" value="INNER MEMBRANE TRANSPORTER"/>
    <property type="match status" value="1"/>
</dbReference>
<feature type="domain" description="EamA" evidence="6">
    <location>
        <begin position="164"/>
        <end position="300"/>
    </location>
</feature>